<dbReference type="GO" id="GO:0000156">
    <property type="term" value="F:phosphorelay response regulator activity"/>
    <property type="evidence" value="ECO:0007669"/>
    <property type="project" value="InterPro"/>
</dbReference>
<dbReference type="InterPro" id="IPR046947">
    <property type="entry name" value="LytR-like"/>
</dbReference>
<sequence length="254" mass="29288">MKMLLLEDEAATVRLILGTLQDSFPEVDVIKTISTVEEAVKWIPANHDQFDLALMDIRLSDGLSLDIFQQIQITQPVIFLTAYDHFALQAFQTSGISYLLKPLDVDQLRLALEKYKSLKQSSPNHSMDQIAHVVQNLLAPKGYRQAFLIHVKGRMIPVKTESIAYFWSEQEVCHAKTFQGQTYILESTLEKLEQELNPEQFYRANRQYFVNLQAIQEVHYYFNGRLSLNLDPDTEDRVLVSKAKSTAFKAWMNK</sequence>
<gene>
    <name evidence="4" type="ORF">SAMN04488108_0439</name>
</gene>
<protein>
    <submittedName>
        <fullName evidence="4">Two component transcriptional regulator, LytTR family</fullName>
    </submittedName>
</protein>
<evidence type="ECO:0000259" key="3">
    <source>
        <dbReference type="PROSITE" id="PS50930"/>
    </source>
</evidence>
<dbReference type="SMART" id="SM00850">
    <property type="entry name" value="LytTR"/>
    <property type="match status" value="1"/>
</dbReference>
<reference evidence="5" key="1">
    <citation type="submission" date="2016-12" db="EMBL/GenBank/DDBJ databases">
        <authorList>
            <person name="Varghese N."/>
            <person name="Submissions S."/>
        </authorList>
    </citation>
    <scope>NUCLEOTIDE SEQUENCE [LARGE SCALE GENOMIC DNA]</scope>
    <source>
        <strain evidence="5">DSM 25035</strain>
    </source>
</reference>
<dbReference type="Pfam" id="PF00072">
    <property type="entry name" value="Response_reg"/>
    <property type="match status" value="1"/>
</dbReference>
<evidence type="ECO:0000313" key="4">
    <source>
        <dbReference type="EMBL" id="SHO59902.1"/>
    </source>
</evidence>
<dbReference type="InterPro" id="IPR007492">
    <property type="entry name" value="LytTR_DNA-bd_dom"/>
</dbReference>
<dbReference type="PROSITE" id="PS50930">
    <property type="entry name" value="HTH_LYTTR"/>
    <property type="match status" value="1"/>
</dbReference>
<dbReference type="InterPro" id="IPR011006">
    <property type="entry name" value="CheY-like_superfamily"/>
</dbReference>
<dbReference type="GO" id="GO:0003677">
    <property type="term" value="F:DNA binding"/>
    <property type="evidence" value="ECO:0007669"/>
    <property type="project" value="InterPro"/>
</dbReference>
<dbReference type="EMBL" id="FRXN01000001">
    <property type="protein sequence ID" value="SHO59902.1"/>
    <property type="molecule type" value="Genomic_DNA"/>
</dbReference>
<dbReference type="OrthoDB" id="1646880at2"/>
<dbReference type="AlphaFoldDB" id="A0A1M7Z511"/>
<dbReference type="Proteomes" id="UP000184609">
    <property type="component" value="Unassembled WGS sequence"/>
</dbReference>
<keyword evidence="5" id="KW-1185">Reference proteome</keyword>
<name>A0A1M7Z511_9BACT</name>
<evidence type="ECO:0000313" key="5">
    <source>
        <dbReference type="Proteomes" id="UP000184609"/>
    </source>
</evidence>
<dbReference type="Gene3D" id="3.40.50.2300">
    <property type="match status" value="1"/>
</dbReference>
<evidence type="ECO:0000256" key="1">
    <source>
        <dbReference type="PROSITE-ProRule" id="PRU00169"/>
    </source>
</evidence>
<dbReference type="SMART" id="SM00448">
    <property type="entry name" value="REC"/>
    <property type="match status" value="1"/>
</dbReference>
<keyword evidence="1" id="KW-0597">Phosphoprotein</keyword>
<dbReference type="RefSeq" id="WP_073570107.1">
    <property type="nucleotide sequence ID" value="NZ_FRXN01000001.1"/>
</dbReference>
<dbReference type="InterPro" id="IPR001789">
    <property type="entry name" value="Sig_transdc_resp-reg_receiver"/>
</dbReference>
<dbReference type="Gene3D" id="2.40.50.1020">
    <property type="entry name" value="LytTr DNA-binding domain"/>
    <property type="match status" value="1"/>
</dbReference>
<feature type="domain" description="Response regulatory" evidence="2">
    <location>
        <begin position="2"/>
        <end position="116"/>
    </location>
</feature>
<dbReference type="STRING" id="1073327.SAMN04488108_0439"/>
<organism evidence="4 5">
    <name type="scientific">Algoriphagus zhangzhouensis</name>
    <dbReference type="NCBI Taxonomy" id="1073327"/>
    <lineage>
        <taxon>Bacteria</taxon>
        <taxon>Pseudomonadati</taxon>
        <taxon>Bacteroidota</taxon>
        <taxon>Cytophagia</taxon>
        <taxon>Cytophagales</taxon>
        <taxon>Cyclobacteriaceae</taxon>
        <taxon>Algoriphagus</taxon>
    </lineage>
</organism>
<proteinExistence type="predicted"/>
<dbReference type="SUPFAM" id="SSF52172">
    <property type="entry name" value="CheY-like"/>
    <property type="match status" value="1"/>
</dbReference>
<feature type="domain" description="HTH LytTR-type" evidence="3">
    <location>
        <begin position="147"/>
        <end position="254"/>
    </location>
</feature>
<dbReference type="PANTHER" id="PTHR37299">
    <property type="entry name" value="TRANSCRIPTIONAL REGULATOR-RELATED"/>
    <property type="match status" value="1"/>
</dbReference>
<dbReference type="PROSITE" id="PS50110">
    <property type="entry name" value="RESPONSE_REGULATORY"/>
    <property type="match status" value="1"/>
</dbReference>
<evidence type="ECO:0000259" key="2">
    <source>
        <dbReference type="PROSITE" id="PS50110"/>
    </source>
</evidence>
<dbReference type="Pfam" id="PF04397">
    <property type="entry name" value="LytTR"/>
    <property type="match status" value="1"/>
</dbReference>
<dbReference type="PANTHER" id="PTHR37299:SF1">
    <property type="entry name" value="STAGE 0 SPORULATION PROTEIN A HOMOLOG"/>
    <property type="match status" value="1"/>
</dbReference>
<feature type="modified residue" description="4-aspartylphosphate" evidence="1">
    <location>
        <position position="56"/>
    </location>
</feature>
<accession>A0A1M7Z511</accession>